<sequence length="93" mass="10413">MMNLPSQHTQLALNASPDQVTTTPAADPEKPSLPSPDAKELQERTRDLADSEATGVKKAEAAALVWSKPALWGIYAWYRRVKLSMWRYLKEMG</sequence>
<organism evidence="2 3">
    <name type="scientific">Aspergillus oryzae</name>
    <name type="common">Yellow koji mold</name>
    <dbReference type="NCBI Taxonomy" id="5062"/>
    <lineage>
        <taxon>Eukaryota</taxon>
        <taxon>Fungi</taxon>
        <taxon>Dikarya</taxon>
        <taxon>Ascomycota</taxon>
        <taxon>Pezizomycotina</taxon>
        <taxon>Eurotiomycetes</taxon>
        <taxon>Eurotiomycetidae</taxon>
        <taxon>Eurotiales</taxon>
        <taxon>Aspergillaceae</taxon>
        <taxon>Aspergillus</taxon>
        <taxon>Aspergillus subgen. Circumdati</taxon>
    </lineage>
</organism>
<protein>
    <submittedName>
        <fullName evidence="2">Unnamed protein product</fullName>
    </submittedName>
</protein>
<accession>A0AAN4YXJ6</accession>
<name>A0AAN4YXJ6_ASPOZ</name>
<feature type="compositionally biased region" description="Polar residues" evidence="1">
    <location>
        <begin position="1"/>
        <end position="24"/>
    </location>
</feature>
<dbReference type="EMBL" id="BSYA01000347">
    <property type="protein sequence ID" value="GMG38794.1"/>
    <property type="molecule type" value="Genomic_DNA"/>
</dbReference>
<proteinExistence type="predicted"/>
<gene>
    <name evidence="2" type="ORF">Aory04_001340400</name>
</gene>
<feature type="region of interest" description="Disordered" evidence="1">
    <location>
        <begin position="1"/>
        <end position="53"/>
    </location>
</feature>
<evidence type="ECO:0000256" key="1">
    <source>
        <dbReference type="SAM" id="MobiDB-lite"/>
    </source>
</evidence>
<feature type="compositionally biased region" description="Basic and acidic residues" evidence="1">
    <location>
        <begin position="37"/>
        <end position="53"/>
    </location>
</feature>
<evidence type="ECO:0000313" key="3">
    <source>
        <dbReference type="Proteomes" id="UP001165205"/>
    </source>
</evidence>
<evidence type="ECO:0000313" key="2">
    <source>
        <dbReference type="EMBL" id="GMG38794.1"/>
    </source>
</evidence>
<comment type="caution">
    <text evidence="2">The sequence shown here is derived from an EMBL/GenBank/DDBJ whole genome shotgun (WGS) entry which is preliminary data.</text>
</comment>
<reference evidence="2" key="1">
    <citation type="submission" date="2023-04" db="EMBL/GenBank/DDBJ databases">
        <title>Aspergillus oryzae NBRC 4228.</title>
        <authorList>
            <person name="Ichikawa N."/>
            <person name="Sato H."/>
            <person name="Tonouchi N."/>
        </authorList>
    </citation>
    <scope>NUCLEOTIDE SEQUENCE</scope>
    <source>
        <strain evidence="2">NBRC 4228</strain>
    </source>
</reference>
<dbReference type="Proteomes" id="UP001165205">
    <property type="component" value="Unassembled WGS sequence"/>
</dbReference>
<dbReference type="AlphaFoldDB" id="A0AAN4YXJ6"/>